<feature type="transmembrane region" description="Helical" evidence="7">
    <location>
        <begin position="40"/>
        <end position="63"/>
    </location>
</feature>
<keyword evidence="10" id="KW-1185">Reference proteome</keyword>
<keyword evidence="2 7" id="KW-0813">Transport</keyword>
<organism evidence="9 10">
    <name type="scientific">Jiangella aurantiaca</name>
    <dbReference type="NCBI Taxonomy" id="2530373"/>
    <lineage>
        <taxon>Bacteria</taxon>
        <taxon>Bacillati</taxon>
        <taxon>Actinomycetota</taxon>
        <taxon>Actinomycetes</taxon>
        <taxon>Jiangellales</taxon>
        <taxon>Jiangellaceae</taxon>
        <taxon>Jiangella</taxon>
    </lineage>
</organism>
<dbReference type="OrthoDB" id="9794684at2"/>
<feature type="transmembrane region" description="Helical" evidence="7">
    <location>
        <begin position="110"/>
        <end position="133"/>
    </location>
</feature>
<dbReference type="InterPro" id="IPR050901">
    <property type="entry name" value="BP-dep_ABC_trans_perm"/>
</dbReference>
<keyword evidence="3" id="KW-1003">Cell membrane</keyword>
<feature type="domain" description="ABC transmembrane type-1" evidence="8">
    <location>
        <begin position="40"/>
        <end position="233"/>
    </location>
</feature>
<evidence type="ECO:0000256" key="5">
    <source>
        <dbReference type="ARBA" id="ARBA00022989"/>
    </source>
</evidence>
<dbReference type="Pfam" id="PF00528">
    <property type="entry name" value="BPD_transp_1"/>
    <property type="match status" value="1"/>
</dbReference>
<gene>
    <name evidence="9" type="ORF">E1262_07780</name>
</gene>
<keyword evidence="6 7" id="KW-0472">Membrane</keyword>
<dbReference type="AlphaFoldDB" id="A0A4V2YSR9"/>
<evidence type="ECO:0000313" key="9">
    <source>
        <dbReference type="EMBL" id="TDD71087.1"/>
    </source>
</evidence>
<dbReference type="InterPro" id="IPR035906">
    <property type="entry name" value="MetI-like_sf"/>
</dbReference>
<feature type="transmembrane region" description="Helical" evidence="7">
    <location>
        <begin position="154"/>
        <end position="176"/>
    </location>
</feature>
<keyword evidence="4 7" id="KW-0812">Transmembrane</keyword>
<name>A0A4V2YSR9_9ACTN</name>
<dbReference type="Proteomes" id="UP000295217">
    <property type="component" value="Unassembled WGS sequence"/>
</dbReference>
<evidence type="ECO:0000256" key="3">
    <source>
        <dbReference type="ARBA" id="ARBA00022475"/>
    </source>
</evidence>
<dbReference type="GO" id="GO:0055085">
    <property type="term" value="P:transmembrane transport"/>
    <property type="evidence" value="ECO:0007669"/>
    <property type="project" value="InterPro"/>
</dbReference>
<dbReference type="CDD" id="cd06261">
    <property type="entry name" value="TM_PBP2"/>
    <property type="match status" value="1"/>
</dbReference>
<evidence type="ECO:0000256" key="7">
    <source>
        <dbReference type="RuleBase" id="RU363032"/>
    </source>
</evidence>
<dbReference type="EMBL" id="SMLB01000007">
    <property type="protein sequence ID" value="TDD71087.1"/>
    <property type="molecule type" value="Genomic_DNA"/>
</dbReference>
<dbReference type="GO" id="GO:0005886">
    <property type="term" value="C:plasma membrane"/>
    <property type="evidence" value="ECO:0007669"/>
    <property type="project" value="UniProtKB-SubCell"/>
</dbReference>
<feature type="transmembrane region" description="Helical" evidence="7">
    <location>
        <begin position="212"/>
        <end position="233"/>
    </location>
</feature>
<proteinExistence type="inferred from homology"/>
<dbReference type="SUPFAM" id="SSF161098">
    <property type="entry name" value="MetI-like"/>
    <property type="match status" value="1"/>
</dbReference>
<protein>
    <submittedName>
        <fullName evidence="9">Carbohydrate ABC transporter permease</fullName>
    </submittedName>
</protein>
<feature type="transmembrane region" description="Helical" evidence="7">
    <location>
        <begin position="75"/>
        <end position="98"/>
    </location>
</feature>
<dbReference type="PANTHER" id="PTHR32243:SF18">
    <property type="entry name" value="INNER MEMBRANE ABC TRANSPORTER PERMEASE PROTEIN YCJP"/>
    <property type="match status" value="1"/>
</dbReference>
<keyword evidence="5 7" id="KW-1133">Transmembrane helix</keyword>
<comment type="caution">
    <text evidence="9">The sequence shown here is derived from an EMBL/GenBank/DDBJ whole genome shotgun (WGS) entry which is preliminary data.</text>
</comment>
<reference evidence="9 10" key="1">
    <citation type="submission" date="2019-02" db="EMBL/GenBank/DDBJ databases">
        <title>Draft genome sequences of novel Actinobacteria.</title>
        <authorList>
            <person name="Sahin N."/>
            <person name="Ay H."/>
            <person name="Saygin H."/>
        </authorList>
    </citation>
    <scope>NUCLEOTIDE SEQUENCE [LARGE SCALE GENOMIC DNA]</scope>
    <source>
        <strain evidence="9 10">8K307</strain>
    </source>
</reference>
<dbReference type="PANTHER" id="PTHR32243">
    <property type="entry name" value="MALTOSE TRANSPORT SYSTEM PERMEASE-RELATED"/>
    <property type="match status" value="1"/>
</dbReference>
<evidence type="ECO:0000313" key="10">
    <source>
        <dbReference type="Proteomes" id="UP000295217"/>
    </source>
</evidence>
<dbReference type="InterPro" id="IPR000515">
    <property type="entry name" value="MetI-like"/>
</dbReference>
<evidence type="ECO:0000256" key="6">
    <source>
        <dbReference type="ARBA" id="ARBA00023136"/>
    </source>
</evidence>
<dbReference type="PROSITE" id="PS50928">
    <property type="entry name" value="ABC_TM1"/>
    <property type="match status" value="1"/>
</dbReference>
<comment type="similarity">
    <text evidence="7">Belongs to the binding-protein-dependent transport system permease family.</text>
</comment>
<evidence type="ECO:0000256" key="1">
    <source>
        <dbReference type="ARBA" id="ARBA00004651"/>
    </source>
</evidence>
<comment type="subcellular location">
    <subcellularLocation>
        <location evidence="1 7">Cell membrane</location>
        <topology evidence="1 7">Multi-pass membrane protein</topology>
    </subcellularLocation>
</comment>
<accession>A0A4V2YSR9</accession>
<evidence type="ECO:0000259" key="8">
    <source>
        <dbReference type="PROSITE" id="PS50928"/>
    </source>
</evidence>
<sequence>MIMIAFQSPRAIIAPDWEFDFSLDNFAEIFDTDAVFGTQVVNSLVLVLAATALTLVISAFASYSLSQLHWSRRTVLVVLTLAGLLQVIPPMTLVPGLYVTLLNYDLVGTLGGLILLNTVFNLPFAVIMTKFYFDTIPGELRESASIDGAGELRVFRAVMLPLAAPGIAAVAIFTAIQVWNEFLFGLVFTAGGREAPITVGIAALIQPQEIKFGAMAAVGVVTAVPIVLLAVVANRQIVAGLTRGAVKG</sequence>
<evidence type="ECO:0000256" key="2">
    <source>
        <dbReference type="ARBA" id="ARBA00022448"/>
    </source>
</evidence>
<evidence type="ECO:0000256" key="4">
    <source>
        <dbReference type="ARBA" id="ARBA00022692"/>
    </source>
</evidence>
<feature type="transmembrane region" description="Helical" evidence="7">
    <location>
        <begin position="182"/>
        <end position="205"/>
    </location>
</feature>
<dbReference type="Gene3D" id="1.10.3720.10">
    <property type="entry name" value="MetI-like"/>
    <property type="match status" value="1"/>
</dbReference>